<dbReference type="EMBL" id="FRBR01000015">
    <property type="protein sequence ID" value="SHM40541.1"/>
    <property type="molecule type" value="Genomic_DNA"/>
</dbReference>
<comment type="subcellular location">
    <subcellularLocation>
        <location evidence="1 9">Cell inner membrane</location>
        <topology evidence="1 9">Multi-pass membrane protein</topology>
    </subcellularLocation>
</comment>
<reference evidence="11 12" key="1">
    <citation type="submission" date="2016-11" db="EMBL/GenBank/DDBJ databases">
        <authorList>
            <person name="Jaros S."/>
            <person name="Januszkiewicz K."/>
            <person name="Wedrychowicz H."/>
        </authorList>
    </citation>
    <scope>NUCLEOTIDE SEQUENCE [LARGE SCALE GENOMIC DNA]</scope>
    <source>
        <strain evidence="11 12">DSM 29589</strain>
    </source>
</reference>
<evidence type="ECO:0000256" key="5">
    <source>
        <dbReference type="ARBA" id="ARBA00022692"/>
    </source>
</evidence>
<evidence type="ECO:0000313" key="11">
    <source>
        <dbReference type="EMBL" id="SHM40541.1"/>
    </source>
</evidence>
<evidence type="ECO:0000313" key="12">
    <source>
        <dbReference type="Proteomes" id="UP000183974"/>
    </source>
</evidence>
<sequence length="180" mass="19731">MRLSDIREALLQGNHMKAFEKIVATTGNILIVIAALCLAGAIAIVSWMILWRWFGGTNHWELETSIYLIVAAVFLSSPYTLRTGGHIGMELLEATIHGSAEKWLGLIAGFVGLTMCLFLTWYGAEMTWTAFVMDERELGLFSPPVWPKYMTVPIGMSLTAAQYLCGISATIVSLKGSANV</sequence>
<comment type="function">
    <text evidence="9">Part of the tripartite ATP-independent periplasmic (TRAP) transport system.</text>
</comment>
<evidence type="ECO:0000259" key="10">
    <source>
        <dbReference type="Pfam" id="PF04290"/>
    </source>
</evidence>
<evidence type="ECO:0000256" key="3">
    <source>
        <dbReference type="ARBA" id="ARBA00022475"/>
    </source>
</evidence>
<dbReference type="InterPro" id="IPR055348">
    <property type="entry name" value="DctQ"/>
</dbReference>
<dbReference type="InterPro" id="IPR007387">
    <property type="entry name" value="TRAP_DctQ"/>
</dbReference>
<dbReference type="GO" id="GO:0005886">
    <property type="term" value="C:plasma membrane"/>
    <property type="evidence" value="ECO:0007669"/>
    <property type="project" value="UniProtKB-SubCell"/>
</dbReference>
<evidence type="ECO:0000256" key="8">
    <source>
        <dbReference type="ARBA" id="ARBA00038436"/>
    </source>
</evidence>
<keyword evidence="7 9" id="KW-0472">Membrane</keyword>
<comment type="similarity">
    <text evidence="8 9">Belongs to the TRAP transporter small permease family.</text>
</comment>
<feature type="domain" description="Tripartite ATP-independent periplasmic transporters DctQ component" evidence="10">
    <location>
        <begin position="42"/>
        <end position="165"/>
    </location>
</feature>
<dbReference type="PANTHER" id="PTHR35011">
    <property type="entry name" value="2,3-DIKETO-L-GULONATE TRAP TRANSPORTER SMALL PERMEASE PROTEIN YIAM"/>
    <property type="match status" value="1"/>
</dbReference>
<organism evidence="11 12">
    <name type="scientific">Roseovarius pacificus</name>
    <dbReference type="NCBI Taxonomy" id="337701"/>
    <lineage>
        <taxon>Bacteria</taxon>
        <taxon>Pseudomonadati</taxon>
        <taxon>Pseudomonadota</taxon>
        <taxon>Alphaproteobacteria</taxon>
        <taxon>Rhodobacterales</taxon>
        <taxon>Roseobacteraceae</taxon>
        <taxon>Roseovarius</taxon>
    </lineage>
</organism>
<evidence type="ECO:0000256" key="2">
    <source>
        <dbReference type="ARBA" id="ARBA00022448"/>
    </source>
</evidence>
<dbReference type="GO" id="GO:0015740">
    <property type="term" value="P:C4-dicarboxylate transport"/>
    <property type="evidence" value="ECO:0007669"/>
    <property type="project" value="TreeGrafter"/>
</dbReference>
<dbReference type="PANTHER" id="PTHR35011:SF10">
    <property type="entry name" value="TRAP TRANSPORTER SMALL PERMEASE PROTEIN"/>
    <property type="match status" value="1"/>
</dbReference>
<evidence type="ECO:0000256" key="7">
    <source>
        <dbReference type="ARBA" id="ARBA00023136"/>
    </source>
</evidence>
<dbReference type="GO" id="GO:0022857">
    <property type="term" value="F:transmembrane transporter activity"/>
    <property type="evidence" value="ECO:0007669"/>
    <property type="project" value="UniProtKB-UniRule"/>
</dbReference>
<evidence type="ECO:0000256" key="1">
    <source>
        <dbReference type="ARBA" id="ARBA00004429"/>
    </source>
</evidence>
<protein>
    <recommendedName>
        <fullName evidence="9">TRAP transporter small permease protein</fullName>
    </recommendedName>
</protein>
<dbReference type="AlphaFoldDB" id="A0A1M7IIK8"/>
<evidence type="ECO:0000256" key="4">
    <source>
        <dbReference type="ARBA" id="ARBA00022519"/>
    </source>
</evidence>
<feature type="transmembrane region" description="Helical" evidence="9">
    <location>
        <begin position="150"/>
        <end position="174"/>
    </location>
</feature>
<feature type="transmembrane region" description="Helical" evidence="9">
    <location>
        <begin position="29"/>
        <end position="54"/>
    </location>
</feature>
<keyword evidence="3" id="KW-1003">Cell membrane</keyword>
<keyword evidence="12" id="KW-1185">Reference proteome</keyword>
<gene>
    <name evidence="11" type="ORF">SAMN05444398_11598</name>
</gene>
<accession>A0A1M7IIK8</accession>
<feature type="transmembrane region" description="Helical" evidence="9">
    <location>
        <begin position="103"/>
        <end position="124"/>
    </location>
</feature>
<proteinExistence type="inferred from homology"/>
<comment type="subunit">
    <text evidence="9">The complex comprises the extracytoplasmic solute receptor protein and the two transmembrane proteins.</text>
</comment>
<dbReference type="STRING" id="337701.SAMN05444398_11598"/>
<dbReference type="Pfam" id="PF04290">
    <property type="entry name" value="DctQ"/>
    <property type="match status" value="1"/>
</dbReference>
<feature type="transmembrane region" description="Helical" evidence="9">
    <location>
        <begin position="66"/>
        <end position="82"/>
    </location>
</feature>
<dbReference type="Proteomes" id="UP000183974">
    <property type="component" value="Unassembled WGS sequence"/>
</dbReference>
<evidence type="ECO:0000256" key="6">
    <source>
        <dbReference type="ARBA" id="ARBA00022989"/>
    </source>
</evidence>
<name>A0A1M7IIK8_9RHOB</name>
<keyword evidence="5 9" id="KW-0812">Transmembrane</keyword>
<evidence type="ECO:0000256" key="9">
    <source>
        <dbReference type="RuleBase" id="RU369079"/>
    </source>
</evidence>
<keyword evidence="6 9" id="KW-1133">Transmembrane helix</keyword>
<keyword evidence="4 9" id="KW-0997">Cell inner membrane</keyword>
<keyword evidence="2 9" id="KW-0813">Transport</keyword>